<reference evidence="2 3" key="1">
    <citation type="submission" date="2018-10" db="EMBL/GenBank/DDBJ databases">
        <title>Genomic Encyclopedia of Type Strains, Phase IV (KMG-IV): sequencing the most valuable type-strain genomes for metagenomic binning, comparative biology and taxonomic classification.</title>
        <authorList>
            <person name="Goeker M."/>
        </authorList>
    </citation>
    <scope>NUCLEOTIDE SEQUENCE [LARGE SCALE GENOMIC DNA]</scope>
    <source>
        <strain evidence="2 3">DSM 25080</strain>
    </source>
</reference>
<dbReference type="RefSeq" id="WP_245962648.1">
    <property type="nucleotide sequence ID" value="NZ_REFJ01000005.1"/>
</dbReference>
<accession>A0A3M0A172</accession>
<dbReference type="Pfam" id="PF02464">
    <property type="entry name" value="CinA"/>
    <property type="match status" value="1"/>
</dbReference>
<dbReference type="NCBIfam" id="TIGR00199">
    <property type="entry name" value="PncC_domain"/>
    <property type="match status" value="1"/>
</dbReference>
<sequence length="161" mass="16618">MKFDQLAAELGTQLAAKEWTVTTAESCTGGMVSAAITSVPGSSAWFEQSYTTYSNASKERVLGVLPAIIESNGVVSEPVVAQMALGAALQSNAECAVAISGIAGPGGATENKAVGTVCFGWVVGGVVTTATHQLQGDRQAVREQSVEIALKGLLQHIQFYV</sequence>
<evidence type="ECO:0000259" key="1">
    <source>
        <dbReference type="Pfam" id="PF02464"/>
    </source>
</evidence>
<comment type="caution">
    <text evidence="2">The sequence shown here is derived from an EMBL/GenBank/DDBJ whole genome shotgun (WGS) entry which is preliminary data.</text>
</comment>
<gene>
    <name evidence="2" type="ORF">DFR27_2034</name>
</gene>
<dbReference type="InterPro" id="IPR008136">
    <property type="entry name" value="CinA_C"/>
</dbReference>
<evidence type="ECO:0000313" key="3">
    <source>
        <dbReference type="Proteomes" id="UP000267187"/>
    </source>
</evidence>
<evidence type="ECO:0000313" key="2">
    <source>
        <dbReference type="EMBL" id="RMA78703.1"/>
    </source>
</evidence>
<feature type="domain" description="CinA C-terminal" evidence="1">
    <location>
        <begin position="5"/>
        <end position="155"/>
    </location>
</feature>
<organism evidence="2 3">
    <name type="scientific">Umboniibacter marinipuniceus</name>
    <dbReference type="NCBI Taxonomy" id="569599"/>
    <lineage>
        <taxon>Bacteria</taxon>
        <taxon>Pseudomonadati</taxon>
        <taxon>Pseudomonadota</taxon>
        <taxon>Gammaproteobacteria</taxon>
        <taxon>Cellvibrionales</taxon>
        <taxon>Cellvibrionaceae</taxon>
        <taxon>Umboniibacter</taxon>
    </lineage>
</organism>
<dbReference type="InterPro" id="IPR036653">
    <property type="entry name" value="CinA-like_C"/>
</dbReference>
<keyword evidence="3" id="KW-1185">Reference proteome</keyword>
<dbReference type="Gene3D" id="3.90.950.20">
    <property type="entry name" value="CinA-like"/>
    <property type="match status" value="1"/>
</dbReference>
<dbReference type="Proteomes" id="UP000267187">
    <property type="component" value="Unassembled WGS sequence"/>
</dbReference>
<protein>
    <submittedName>
        <fullName evidence="2">Nicotinamide-nucleotide amidase</fullName>
    </submittedName>
</protein>
<dbReference type="EMBL" id="REFJ01000005">
    <property type="protein sequence ID" value="RMA78703.1"/>
    <property type="molecule type" value="Genomic_DNA"/>
</dbReference>
<proteinExistence type="predicted"/>
<name>A0A3M0A172_9GAMM</name>
<dbReference type="AlphaFoldDB" id="A0A3M0A172"/>
<dbReference type="SUPFAM" id="SSF142433">
    <property type="entry name" value="CinA-like"/>
    <property type="match status" value="1"/>
</dbReference>